<reference evidence="2" key="1">
    <citation type="submission" date="2018-01" db="EMBL/GenBank/DDBJ databases">
        <title>Testimony of 'menage a trois' revealed by the proteome of Megavirus virophage.</title>
        <authorList>
            <person name="Jeudy S."/>
            <person name="Bertaux L."/>
            <person name="Alempic J.-M."/>
            <person name="Lartigue A."/>
            <person name="Legendre M."/>
            <person name="Philippe N."/>
            <person name="Beucher L."/>
            <person name="Biondi E."/>
            <person name="Juul S."/>
            <person name="Turner D."/>
            <person name="Coute Y."/>
            <person name="Claverie J.-M."/>
            <person name="Abergel C."/>
        </authorList>
    </citation>
    <scope>NUCLEOTIDE SEQUENCE [LARGE SCALE GENOMIC DNA]</scope>
</reference>
<evidence type="ECO:0000313" key="2">
    <source>
        <dbReference type="Proteomes" id="UP000289600"/>
    </source>
</evidence>
<keyword evidence="1" id="KW-0378">Hydrolase</keyword>
<dbReference type="SUPFAM" id="SSF52540">
    <property type="entry name" value="P-loop containing nucleoside triphosphate hydrolases"/>
    <property type="match status" value="1"/>
</dbReference>
<accession>A0A2P1EMD8</accession>
<evidence type="ECO:0000313" key="1">
    <source>
        <dbReference type="EMBL" id="AVL95012.1"/>
    </source>
</evidence>
<gene>
    <name evidence="1" type="ORF">mc_626</name>
</gene>
<keyword evidence="2" id="KW-1185">Reference proteome</keyword>
<proteinExistence type="predicted"/>
<dbReference type="GO" id="GO:0004386">
    <property type="term" value="F:helicase activity"/>
    <property type="evidence" value="ECO:0007669"/>
    <property type="project" value="UniProtKB-KW"/>
</dbReference>
<dbReference type="EMBL" id="MG807320">
    <property type="protein sequence ID" value="AVL95012.1"/>
    <property type="molecule type" value="Genomic_DNA"/>
</dbReference>
<protein>
    <submittedName>
        <fullName evidence="1">DEAD-like helicase</fullName>
    </submittedName>
</protein>
<keyword evidence="1" id="KW-0547">Nucleotide-binding</keyword>
<dbReference type="InterPro" id="IPR027417">
    <property type="entry name" value="P-loop_NTPase"/>
</dbReference>
<keyword evidence="1" id="KW-0067">ATP-binding</keyword>
<name>A0A2P1EMD8_9VIRU</name>
<dbReference type="Gene3D" id="3.40.50.300">
    <property type="entry name" value="P-loop containing nucleotide triphosphate hydrolases"/>
    <property type="match status" value="1"/>
</dbReference>
<dbReference type="Proteomes" id="UP000289600">
    <property type="component" value="Segment"/>
</dbReference>
<organism evidence="1 2">
    <name type="scientific">Moumouvirus australiensis</name>
    <dbReference type="NCBI Taxonomy" id="2109587"/>
    <lineage>
        <taxon>Viruses</taxon>
        <taxon>Varidnaviria</taxon>
        <taxon>Bamfordvirae</taxon>
        <taxon>Nucleocytoviricota</taxon>
        <taxon>Megaviricetes</taxon>
        <taxon>Imitervirales</taxon>
        <taxon>Mimiviridae</taxon>
        <taxon>Megamimivirinae</taxon>
        <taxon>Moumouvirus</taxon>
        <taxon>Moumouvirus australiense</taxon>
    </lineage>
</organism>
<sequence>MSKVDYKFLYNIPKNTNEKDYYHNTNIVECSANIFKKFIKHREIITLAEMQSGKTDVMKRLVYLVNNYNKDLKNIGIEIDKYNVYVIICASSINLKTQHQLKLSEIKHKIYHLNDINNMIKNQSEYESVLITMADSSLIIFDECHCDAEFEKLIDKFRKLIKRISKENNTKYYKIGFSATAYEQILAGYPKVVMWPDSGYYGIRDMFKSIESNKSTSLPVIFPAKNLSVNKECEELFEEIDICKKYYIFRLPGKKNLDDVIIESIANQFKIRGKNIDTFIYDMSYKDSINTLINDKPNKPTVIFIKDKLRLGEYLNTKYVYLVHDDPNNMYTHTTVQSLLGRCCGYGKKEHGTLIYCDHNKAYEHYLWIINEYDIKHIPTHAKYITKSNKIRQICIY</sequence>
<keyword evidence="1" id="KW-0347">Helicase</keyword>